<dbReference type="OrthoDB" id="423313at2759"/>
<dbReference type="InterPro" id="IPR002109">
    <property type="entry name" value="Glutaredoxin"/>
</dbReference>
<reference evidence="2 3" key="1">
    <citation type="journal article" date="2012" name="Nature">
        <title>Repeated polyploidization of Gossypium genomes and the evolution of spinnable cotton fibres.</title>
        <authorList>
            <person name="Paterson A.H."/>
            <person name="Wendel J.F."/>
            <person name="Gundlach H."/>
            <person name="Guo H."/>
            <person name="Jenkins J."/>
            <person name="Jin D."/>
            <person name="Llewellyn D."/>
            <person name="Showmaker K.C."/>
            <person name="Shu S."/>
            <person name="Udall J."/>
            <person name="Yoo M.J."/>
            <person name="Byers R."/>
            <person name="Chen W."/>
            <person name="Doron-Faigenboim A."/>
            <person name="Duke M.V."/>
            <person name="Gong L."/>
            <person name="Grimwood J."/>
            <person name="Grover C."/>
            <person name="Grupp K."/>
            <person name="Hu G."/>
            <person name="Lee T.H."/>
            <person name="Li J."/>
            <person name="Lin L."/>
            <person name="Liu T."/>
            <person name="Marler B.S."/>
            <person name="Page J.T."/>
            <person name="Roberts A.W."/>
            <person name="Romanel E."/>
            <person name="Sanders W.S."/>
            <person name="Szadkowski E."/>
            <person name="Tan X."/>
            <person name="Tang H."/>
            <person name="Xu C."/>
            <person name="Wang J."/>
            <person name="Wang Z."/>
            <person name="Zhang D."/>
            <person name="Zhang L."/>
            <person name="Ashrafi H."/>
            <person name="Bedon F."/>
            <person name="Bowers J.E."/>
            <person name="Brubaker C.L."/>
            <person name="Chee P.W."/>
            <person name="Das S."/>
            <person name="Gingle A.R."/>
            <person name="Haigler C.H."/>
            <person name="Harker D."/>
            <person name="Hoffmann L.V."/>
            <person name="Hovav R."/>
            <person name="Jones D.C."/>
            <person name="Lemke C."/>
            <person name="Mansoor S."/>
            <person name="ur Rahman M."/>
            <person name="Rainville L.N."/>
            <person name="Rambani A."/>
            <person name="Reddy U.K."/>
            <person name="Rong J.K."/>
            <person name="Saranga Y."/>
            <person name="Scheffler B.E."/>
            <person name="Scheffler J.A."/>
            <person name="Stelly D.M."/>
            <person name="Triplett B.A."/>
            <person name="Van Deynze A."/>
            <person name="Vaslin M.F."/>
            <person name="Waghmare V.N."/>
            <person name="Walford S.A."/>
            <person name="Wright R.J."/>
            <person name="Zaki E.A."/>
            <person name="Zhang T."/>
            <person name="Dennis E.S."/>
            <person name="Mayer K.F."/>
            <person name="Peterson D.G."/>
            <person name="Rokhsar D.S."/>
            <person name="Wang X."/>
            <person name="Schmutz J."/>
        </authorList>
    </citation>
    <scope>NUCLEOTIDE SEQUENCE [LARGE SCALE GENOMIC DNA]</scope>
</reference>
<sequence length="377" mass="42390">MGCASSRQKRCWHCRAPYSPVPRSYTMHVHHPAQHRGDSYHVVALTSTTLGNLKIESSHQSNGNNTFNVAAFNGNLENNGNVKEKKEQQSKGLSMIEAEVWSKMIEDKIPKVIPKTPIATPPGEPETINTWELMAGLEDLSPRPPSHIRSFSNGTVSQKPLWVQFEEEEEDQKSDSVITDFDPEIISSFRKTLEQLPSANPFHLRLKKDKLVLYFTSLRGVRKTYEDCCHIRLILNTLGVRIDERDVSMHSGFKDELKELMGDQGCGGLPKVFIGKKYIGGADEIRQMHEEGTLMKAIEGCEMMDDDEIGPCEACGDIRFVPCETCSGSCKVYYEDDDENEDGVELEHEDGGEGDYGFQRCPDCNENGLIRCPICCY</sequence>
<dbReference type="SUPFAM" id="SSF52833">
    <property type="entry name" value="Thioredoxin-like"/>
    <property type="match status" value="1"/>
</dbReference>
<dbReference type="EMBL" id="CM001745">
    <property type="protein sequence ID" value="KJB33618.1"/>
    <property type="molecule type" value="Genomic_DNA"/>
</dbReference>
<organism evidence="2 3">
    <name type="scientific">Gossypium raimondii</name>
    <name type="common">Peruvian cotton</name>
    <name type="synonym">Gossypium klotzschianum subsp. raimondii</name>
    <dbReference type="NCBI Taxonomy" id="29730"/>
    <lineage>
        <taxon>Eukaryota</taxon>
        <taxon>Viridiplantae</taxon>
        <taxon>Streptophyta</taxon>
        <taxon>Embryophyta</taxon>
        <taxon>Tracheophyta</taxon>
        <taxon>Spermatophyta</taxon>
        <taxon>Magnoliopsida</taxon>
        <taxon>eudicotyledons</taxon>
        <taxon>Gunneridae</taxon>
        <taxon>Pentapetalae</taxon>
        <taxon>rosids</taxon>
        <taxon>malvids</taxon>
        <taxon>Malvales</taxon>
        <taxon>Malvaceae</taxon>
        <taxon>Malvoideae</taxon>
        <taxon>Gossypium</taxon>
    </lineage>
</organism>
<feature type="domain" description="Glutaredoxin" evidence="1">
    <location>
        <begin position="212"/>
        <end position="279"/>
    </location>
</feature>
<dbReference type="PANTHER" id="PTHR45669:SF30">
    <property type="entry name" value="OS04G0641300 PROTEIN"/>
    <property type="match status" value="1"/>
</dbReference>
<dbReference type="InterPro" id="IPR036249">
    <property type="entry name" value="Thioredoxin-like_sf"/>
</dbReference>
<dbReference type="Pfam" id="PF00462">
    <property type="entry name" value="Glutaredoxin"/>
    <property type="match status" value="1"/>
</dbReference>
<dbReference type="PROSITE" id="PS51354">
    <property type="entry name" value="GLUTAREDOXIN_2"/>
    <property type="match status" value="1"/>
</dbReference>
<dbReference type="Proteomes" id="UP000032304">
    <property type="component" value="Chromosome 6"/>
</dbReference>
<dbReference type="KEGG" id="gra:105798231"/>
<dbReference type="OMA" id="GQEKRCR"/>
<dbReference type="AlphaFoldDB" id="A0A0D2Q214"/>
<dbReference type="STRING" id="29730.A0A0D2Q214"/>
<dbReference type="FunFam" id="3.40.30.10:FF:000273">
    <property type="entry name" value="Glutaredoxin family protein"/>
    <property type="match status" value="1"/>
</dbReference>
<dbReference type="Gene3D" id="3.40.30.10">
    <property type="entry name" value="Glutaredoxin"/>
    <property type="match status" value="1"/>
</dbReference>
<proteinExistence type="predicted"/>
<evidence type="ECO:0000313" key="3">
    <source>
        <dbReference type="Proteomes" id="UP000032304"/>
    </source>
</evidence>
<dbReference type="Pfam" id="PF23733">
    <property type="entry name" value="GRXCR1-2_C"/>
    <property type="match status" value="1"/>
</dbReference>
<evidence type="ECO:0000259" key="1">
    <source>
        <dbReference type="Pfam" id="PF00462"/>
    </source>
</evidence>
<dbReference type="eggNOG" id="KOG2824">
    <property type="taxonomic scope" value="Eukaryota"/>
</dbReference>
<name>A0A0D2Q214_GOSRA</name>
<dbReference type="CDD" id="cd03031">
    <property type="entry name" value="GRX_GRX_like"/>
    <property type="match status" value="1"/>
</dbReference>
<dbReference type="PANTHER" id="PTHR45669">
    <property type="entry name" value="GLUTAREDOXIN DOMAIN-CONTAINING CYSTEINE-RICH PROTEIN CG12206-RELATED"/>
    <property type="match status" value="1"/>
</dbReference>
<protein>
    <recommendedName>
        <fullName evidence="1">Glutaredoxin domain-containing protein</fullName>
    </recommendedName>
</protein>
<evidence type="ECO:0000313" key="2">
    <source>
        <dbReference type="EMBL" id="KJB33618.1"/>
    </source>
</evidence>
<dbReference type="Gramene" id="KJB33618">
    <property type="protein sequence ID" value="KJB33618"/>
    <property type="gene ID" value="B456_006G022000"/>
</dbReference>
<accession>A0A0D2Q214</accession>
<gene>
    <name evidence="2" type="ORF">B456_006G022000</name>
</gene>
<keyword evidence="3" id="KW-1185">Reference proteome</keyword>